<proteinExistence type="predicted"/>
<dbReference type="Pfam" id="PF04023">
    <property type="entry name" value="FeoA"/>
    <property type="match status" value="1"/>
</dbReference>
<dbReference type="Gene3D" id="2.30.30.90">
    <property type="match status" value="1"/>
</dbReference>
<dbReference type="AlphaFoldDB" id="A0A9P2LEK7"/>
<dbReference type="GO" id="GO:0046914">
    <property type="term" value="F:transition metal ion binding"/>
    <property type="evidence" value="ECO:0007669"/>
    <property type="project" value="InterPro"/>
</dbReference>
<dbReference type="EMBL" id="AAYLMQ010000017">
    <property type="protein sequence ID" value="EGY2377401.1"/>
    <property type="molecule type" value="Genomic_DNA"/>
</dbReference>
<comment type="caution">
    <text evidence="3">The sequence shown here is derived from an EMBL/GenBank/DDBJ whole genome shotgun (WGS) entry which is preliminary data.</text>
</comment>
<dbReference type="RefSeq" id="WP_322546675.1">
    <property type="nucleotide sequence ID" value="NZ_CP140420.1"/>
</dbReference>
<reference evidence="3" key="1">
    <citation type="submission" date="2020-12" db="EMBL/GenBank/DDBJ databases">
        <authorList>
            <consortium name="Clinical and Environmental Microbiology Branch: Whole genome sequencing antimicrobial resistance pathogens in the healthcare setting"/>
        </authorList>
    </citation>
    <scope>NUCLEOTIDE SEQUENCE</scope>
    <source>
        <strain evidence="3">2018HL-00813</strain>
    </source>
</reference>
<dbReference type="InterPro" id="IPR008988">
    <property type="entry name" value="Transcriptional_repressor_C"/>
</dbReference>
<evidence type="ECO:0000256" key="1">
    <source>
        <dbReference type="ARBA" id="ARBA00023004"/>
    </source>
</evidence>
<dbReference type="SMART" id="SM00899">
    <property type="entry name" value="FeoA"/>
    <property type="match status" value="1"/>
</dbReference>
<evidence type="ECO:0000259" key="2">
    <source>
        <dbReference type="SMART" id="SM00899"/>
    </source>
</evidence>
<keyword evidence="1" id="KW-0408">Iron</keyword>
<dbReference type="SUPFAM" id="SSF50037">
    <property type="entry name" value="C-terminal domain of transcriptional repressors"/>
    <property type="match status" value="1"/>
</dbReference>
<dbReference type="InterPro" id="IPR038157">
    <property type="entry name" value="FeoA_core_dom"/>
</dbReference>
<dbReference type="InterPro" id="IPR052713">
    <property type="entry name" value="FeoA"/>
</dbReference>
<accession>A0A9P2LEK7</accession>
<gene>
    <name evidence="3" type="ORF">JHZ39_001771</name>
</gene>
<dbReference type="PANTHER" id="PTHR42954">
    <property type="entry name" value="FE(2+) TRANSPORT PROTEIN A"/>
    <property type="match status" value="1"/>
</dbReference>
<organism evidence="3">
    <name type="scientific">Acinetobacter baumannii</name>
    <dbReference type="NCBI Taxonomy" id="470"/>
    <lineage>
        <taxon>Bacteria</taxon>
        <taxon>Pseudomonadati</taxon>
        <taxon>Pseudomonadota</taxon>
        <taxon>Gammaproteobacteria</taxon>
        <taxon>Moraxellales</taxon>
        <taxon>Moraxellaceae</taxon>
        <taxon>Acinetobacter</taxon>
        <taxon>Acinetobacter calcoaceticus/baumannii complex</taxon>
    </lineage>
</organism>
<dbReference type="PANTHER" id="PTHR42954:SF2">
    <property type="entry name" value="FE(2+) TRANSPORT PROTEIN A"/>
    <property type="match status" value="1"/>
</dbReference>
<feature type="domain" description="Ferrous iron transporter FeoA-like" evidence="2">
    <location>
        <begin position="1"/>
        <end position="73"/>
    </location>
</feature>
<protein>
    <submittedName>
        <fullName evidence="3">Ferrous iron transport protein A</fullName>
    </submittedName>
</protein>
<dbReference type="InterPro" id="IPR007167">
    <property type="entry name" value="Fe-transptr_FeoA-like"/>
</dbReference>
<evidence type="ECO:0000313" key="3">
    <source>
        <dbReference type="EMBL" id="EGY2377401.1"/>
    </source>
</evidence>
<name>A0A9P2LEK7_ACIBA</name>
<sequence>MYLSDLNAQQRAIVTKVQASLILSNRLETLGFIPQAEVRVITKGIFGGDPILVQIGFTRFALRKSEAKCIGTVANSRW</sequence>